<dbReference type="Proteomes" id="UP000308197">
    <property type="component" value="Unassembled WGS sequence"/>
</dbReference>
<accession>A0A5C3NUG1</accession>
<proteinExistence type="predicted"/>
<evidence type="ECO:0000313" key="2">
    <source>
        <dbReference type="EMBL" id="TFK80901.1"/>
    </source>
</evidence>
<feature type="domain" description="HAT C-terminal dimerisation" evidence="1">
    <location>
        <begin position="3"/>
        <end position="52"/>
    </location>
</feature>
<name>A0A5C3NUG1_9APHY</name>
<keyword evidence="3" id="KW-1185">Reference proteome</keyword>
<dbReference type="GO" id="GO:0046983">
    <property type="term" value="F:protein dimerization activity"/>
    <property type="evidence" value="ECO:0007669"/>
    <property type="project" value="InterPro"/>
</dbReference>
<protein>
    <recommendedName>
        <fullName evidence="1">HAT C-terminal dimerisation domain-containing protein</fullName>
    </recommendedName>
</protein>
<sequence length="54" mass="5931">QTHPTEFPVLRYAARDILAIPAVSIVNERLFSSCKHTISDTRASLTSESASKTI</sequence>
<feature type="non-terminal residue" evidence="2">
    <location>
        <position position="54"/>
    </location>
</feature>
<dbReference type="AlphaFoldDB" id="A0A5C3NUG1"/>
<dbReference type="InterPro" id="IPR012337">
    <property type="entry name" value="RNaseH-like_sf"/>
</dbReference>
<reference evidence="2 3" key="1">
    <citation type="journal article" date="2019" name="Nat. Ecol. Evol.">
        <title>Megaphylogeny resolves global patterns of mushroom evolution.</title>
        <authorList>
            <person name="Varga T."/>
            <person name="Krizsan K."/>
            <person name="Foldi C."/>
            <person name="Dima B."/>
            <person name="Sanchez-Garcia M."/>
            <person name="Sanchez-Ramirez S."/>
            <person name="Szollosi G.J."/>
            <person name="Szarkandi J.G."/>
            <person name="Papp V."/>
            <person name="Albert L."/>
            <person name="Andreopoulos W."/>
            <person name="Angelini C."/>
            <person name="Antonin V."/>
            <person name="Barry K.W."/>
            <person name="Bougher N.L."/>
            <person name="Buchanan P."/>
            <person name="Buyck B."/>
            <person name="Bense V."/>
            <person name="Catcheside P."/>
            <person name="Chovatia M."/>
            <person name="Cooper J."/>
            <person name="Damon W."/>
            <person name="Desjardin D."/>
            <person name="Finy P."/>
            <person name="Geml J."/>
            <person name="Haridas S."/>
            <person name="Hughes K."/>
            <person name="Justo A."/>
            <person name="Karasinski D."/>
            <person name="Kautmanova I."/>
            <person name="Kiss B."/>
            <person name="Kocsube S."/>
            <person name="Kotiranta H."/>
            <person name="LaButti K.M."/>
            <person name="Lechner B.E."/>
            <person name="Liimatainen K."/>
            <person name="Lipzen A."/>
            <person name="Lukacs Z."/>
            <person name="Mihaltcheva S."/>
            <person name="Morgado L.N."/>
            <person name="Niskanen T."/>
            <person name="Noordeloos M.E."/>
            <person name="Ohm R.A."/>
            <person name="Ortiz-Santana B."/>
            <person name="Ovrebo C."/>
            <person name="Racz N."/>
            <person name="Riley R."/>
            <person name="Savchenko A."/>
            <person name="Shiryaev A."/>
            <person name="Soop K."/>
            <person name="Spirin V."/>
            <person name="Szebenyi C."/>
            <person name="Tomsovsky M."/>
            <person name="Tulloss R.E."/>
            <person name="Uehling J."/>
            <person name="Grigoriev I.V."/>
            <person name="Vagvolgyi C."/>
            <person name="Papp T."/>
            <person name="Martin F.M."/>
            <person name="Miettinen O."/>
            <person name="Hibbett D.S."/>
            <person name="Nagy L.G."/>
        </authorList>
    </citation>
    <scope>NUCLEOTIDE SEQUENCE [LARGE SCALE GENOMIC DNA]</scope>
    <source>
        <strain evidence="2 3">HHB13444</strain>
    </source>
</reference>
<organism evidence="2 3">
    <name type="scientific">Polyporus arcularius HHB13444</name>
    <dbReference type="NCBI Taxonomy" id="1314778"/>
    <lineage>
        <taxon>Eukaryota</taxon>
        <taxon>Fungi</taxon>
        <taxon>Dikarya</taxon>
        <taxon>Basidiomycota</taxon>
        <taxon>Agaricomycotina</taxon>
        <taxon>Agaricomycetes</taxon>
        <taxon>Polyporales</taxon>
        <taxon>Polyporaceae</taxon>
        <taxon>Polyporus</taxon>
    </lineage>
</organism>
<dbReference type="InterPro" id="IPR008906">
    <property type="entry name" value="HATC_C_dom"/>
</dbReference>
<dbReference type="InParanoid" id="A0A5C3NUG1"/>
<gene>
    <name evidence="2" type="ORF">K466DRAFT_445739</name>
</gene>
<feature type="non-terminal residue" evidence="2">
    <location>
        <position position="1"/>
    </location>
</feature>
<dbReference type="Pfam" id="PF05699">
    <property type="entry name" value="Dimer_Tnp_hAT"/>
    <property type="match status" value="1"/>
</dbReference>
<dbReference type="EMBL" id="ML211688">
    <property type="protein sequence ID" value="TFK80901.1"/>
    <property type="molecule type" value="Genomic_DNA"/>
</dbReference>
<evidence type="ECO:0000259" key="1">
    <source>
        <dbReference type="Pfam" id="PF05699"/>
    </source>
</evidence>
<evidence type="ECO:0000313" key="3">
    <source>
        <dbReference type="Proteomes" id="UP000308197"/>
    </source>
</evidence>
<dbReference type="SUPFAM" id="SSF53098">
    <property type="entry name" value="Ribonuclease H-like"/>
    <property type="match status" value="1"/>
</dbReference>